<dbReference type="Pfam" id="PF13649">
    <property type="entry name" value="Methyltransf_25"/>
    <property type="match status" value="1"/>
</dbReference>
<dbReference type="SUPFAM" id="SSF53335">
    <property type="entry name" value="S-adenosyl-L-methionine-dependent methyltransferases"/>
    <property type="match status" value="1"/>
</dbReference>
<dbReference type="Proteomes" id="UP000273982">
    <property type="component" value="Plasmid pGW6_1"/>
</dbReference>
<dbReference type="RefSeq" id="WP_124740379.1">
    <property type="nucleotide sequence ID" value="NZ_CP034087.1"/>
</dbReference>
<dbReference type="GO" id="GO:0032259">
    <property type="term" value="P:methylation"/>
    <property type="evidence" value="ECO:0007669"/>
    <property type="project" value="UniProtKB-KW"/>
</dbReference>
<proteinExistence type="predicted"/>
<dbReference type="PANTHER" id="PTHR43591:SF24">
    <property type="entry name" value="2-METHOXY-6-POLYPRENYL-1,4-BENZOQUINOL METHYLASE, MITOCHONDRIAL"/>
    <property type="match status" value="1"/>
</dbReference>
<keyword evidence="1" id="KW-0812">Transmembrane</keyword>
<keyword evidence="3" id="KW-0614">Plasmid</keyword>
<accession>A0A3G8MAF5</accession>
<protein>
    <submittedName>
        <fullName evidence="3">Class I SAM-dependent methyltransferase</fullName>
    </submittedName>
</protein>
<evidence type="ECO:0000313" key="4">
    <source>
        <dbReference type="Proteomes" id="UP000273982"/>
    </source>
</evidence>
<evidence type="ECO:0000313" key="3">
    <source>
        <dbReference type="EMBL" id="AZG78871.1"/>
    </source>
</evidence>
<organism evidence="3 4">
    <name type="scientific">Methylocystis rosea</name>
    <dbReference type="NCBI Taxonomy" id="173366"/>
    <lineage>
        <taxon>Bacteria</taxon>
        <taxon>Pseudomonadati</taxon>
        <taxon>Pseudomonadota</taxon>
        <taxon>Alphaproteobacteria</taxon>
        <taxon>Hyphomicrobiales</taxon>
        <taxon>Methylocystaceae</taxon>
        <taxon>Methylocystis</taxon>
    </lineage>
</organism>
<keyword evidence="3" id="KW-0808">Transferase</keyword>
<sequence>MRRTSIRDHAWLYPILSLVLAVGILLAFGLTWWHALAVTALLGCPLVVLWGLIFSWSQPEPGSELAPETDGVTIEWIAPFYDRLCTLLGLGRAFRRQILEVAALKAGERVLDAGCGTGVWTRLAAEAVGSSGQVIGFDPGPTMIAIARRNAAREGSRATFELAAVEELPFEDASFDAALLSLVLHHLPAEVKRSGLKEIGRVLRPGGRLIVVDLDQSNSVLSRIVLWPLSHIGSSADTFDGKIPIYLREAGLKPVTVEGQWRKSLTFWRAMKPLSSIASVETPFK</sequence>
<feature type="transmembrane region" description="Helical" evidence="1">
    <location>
        <begin position="12"/>
        <end position="30"/>
    </location>
</feature>
<feature type="domain" description="Methyltransferase" evidence="2">
    <location>
        <begin position="110"/>
        <end position="207"/>
    </location>
</feature>
<dbReference type="Gene3D" id="3.40.50.150">
    <property type="entry name" value="Vaccinia Virus protein VP39"/>
    <property type="match status" value="1"/>
</dbReference>
<evidence type="ECO:0000256" key="1">
    <source>
        <dbReference type="SAM" id="Phobius"/>
    </source>
</evidence>
<dbReference type="KEGG" id="mros:EHO51_18790"/>
<evidence type="ECO:0000259" key="2">
    <source>
        <dbReference type="Pfam" id="PF13649"/>
    </source>
</evidence>
<geneLocation type="plasmid" evidence="4">
    <name>pgw6_1</name>
</geneLocation>
<dbReference type="GO" id="GO:0008168">
    <property type="term" value="F:methyltransferase activity"/>
    <property type="evidence" value="ECO:0007669"/>
    <property type="project" value="UniProtKB-KW"/>
</dbReference>
<dbReference type="InterPro" id="IPR041698">
    <property type="entry name" value="Methyltransf_25"/>
</dbReference>
<feature type="transmembrane region" description="Helical" evidence="1">
    <location>
        <begin position="36"/>
        <end position="56"/>
    </location>
</feature>
<dbReference type="InterPro" id="IPR029063">
    <property type="entry name" value="SAM-dependent_MTases_sf"/>
</dbReference>
<dbReference type="CDD" id="cd02440">
    <property type="entry name" value="AdoMet_MTases"/>
    <property type="match status" value="1"/>
</dbReference>
<dbReference type="PANTHER" id="PTHR43591">
    <property type="entry name" value="METHYLTRANSFERASE"/>
    <property type="match status" value="1"/>
</dbReference>
<reference evidence="3 4" key="1">
    <citation type="submission" date="2018-11" db="EMBL/GenBank/DDBJ databases">
        <title>Genome squencing of methanotrophic bacteria isolated from alkaline groundwater in Korea.</title>
        <authorList>
            <person name="Nguyen L.N."/>
        </authorList>
    </citation>
    <scope>NUCLEOTIDE SEQUENCE [LARGE SCALE GENOMIC DNA]</scope>
    <source>
        <strain evidence="3 4">GW6</strain>
        <plasmid evidence="4">pgw6_1</plasmid>
    </source>
</reference>
<keyword evidence="3" id="KW-0489">Methyltransferase</keyword>
<dbReference type="EMBL" id="CP034087">
    <property type="protein sequence ID" value="AZG78871.1"/>
    <property type="molecule type" value="Genomic_DNA"/>
</dbReference>
<name>A0A3G8MAF5_9HYPH</name>
<gene>
    <name evidence="3" type="ORF">EHO51_18790</name>
</gene>
<keyword evidence="1" id="KW-1133">Transmembrane helix</keyword>
<dbReference type="AlphaFoldDB" id="A0A3G8MAF5"/>
<keyword evidence="1" id="KW-0472">Membrane</keyword>